<evidence type="ECO:0000256" key="5">
    <source>
        <dbReference type="ARBA" id="ARBA00023136"/>
    </source>
</evidence>
<evidence type="ECO:0000256" key="6">
    <source>
        <dbReference type="SAM" id="Phobius"/>
    </source>
</evidence>
<organism evidence="8 9">
    <name type="scientific">Rubroshorea leprosula</name>
    <dbReference type="NCBI Taxonomy" id="152421"/>
    <lineage>
        <taxon>Eukaryota</taxon>
        <taxon>Viridiplantae</taxon>
        <taxon>Streptophyta</taxon>
        <taxon>Embryophyta</taxon>
        <taxon>Tracheophyta</taxon>
        <taxon>Spermatophyta</taxon>
        <taxon>Magnoliopsida</taxon>
        <taxon>eudicotyledons</taxon>
        <taxon>Gunneridae</taxon>
        <taxon>Pentapetalae</taxon>
        <taxon>rosids</taxon>
        <taxon>malvids</taxon>
        <taxon>Malvales</taxon>
        <taxon>Dipterocarpaceae</taxon>
        <taxon>Rubroshorea</taxon>
    </lineage>
</organism>
<gene>
    <name evidence="8" type="ORF">SLEP1_g55553</name>
</gene>
<evidence type="ECO:0000259" key="7">
    <source>
        <dbReference type="PROSITE" id="PS51503"/>
    </source>
</evidence>
<keyword evidence="5 6" id="KW-0472">Membrane</keyword>
<comment type="subcellular location">
    <subcellularLocation>
        <location evidence="1">Mitochondrion membrane</location>
    </subcellularLocation>
</comment>
<reference evidence="8 9" key="1">
    <citation type="journal article" date="2021" name="Commun. Biol.">
        <title>The genome of Shorea leprosula (Dipterocarpaceae) highlights the ecological relevance of drought in aseasonal tropical rainforests.</title>
        <authorList>
            <person name="Ng K.K.S."/>
            <person name="Kobayashi M.J."/>
            <person name="Fawcett J.A."/>
            <person name="Hatakeyama M."/>
            <person name="Paape T."/>
            <person name="Ng C.H."/>
            <person name="Ang C.C."/>
            <person name="Tnah L.H."/>
            <person name="Lee C.T."/>
            <person name="Nishiyama T."/>
            <person name="Sese J."/>
            <person name="O'Brien M.J."/>
            <person name="Copetti D."/>
            <person name="Mohd Noor M.I."/>
            <person name="Ong R.C."/>
            <person name="Putra M."/>
            <person name="Sireger I.Z."/>
            <person name="Indrioko S."/>
            <person name="Kosugi Y."/>
            <person name="Izuno A."/>
            <person name="Isagi Y."/>
            <person name="Lee S.L."/>
            <person name="Shimizu K.K."/>
        </authorList>
    </citation>
    <scope>NUCLEOTIDE SEQUENCE [LARGE SCALE GENOMIC DNA]</scope>
    <source>
        <strain evidence="8">214</strain>
    </source>
</reference>
<proteinExistence type="predicted"/>
<evidence type="ECO:0000256" key="3">
    <source>
        <dbReference type="ARBA" id="ARBA00022989"/>
    </source>
</evidence>
<keyword evidence="2 6" id="KW-0812">Transmembrane</keyword>
<evidence type="ECO:0000256" key="2">
    <source>
        <dbReference type="ARBA" id="ARBA00022692"/>
    </source>
</evidence>
<dbReference type="AlphaFoldDB" id="A0AAV5MJJ8"/>
<evidence type="ECO:0000256" key="4">
    <source>
        <dbReference type="ARBA" id="ARBA00023128"/>
    </source>
</evidence>
<dbReference type="PROSITE" id="PS51503">
    <property type="entry name" value="HIG1"/>
    <property type="match status" value="1"/>
</dbReference>
<protein>
    <recommendedName>
        <fullName evidence="7">HIG1 domain-containing protein</fullName>
    </recommendedName>
</protein>
<dbReference type="PANTHER" id="PTHR12297">
    <property type="entry name" value="HYPOXIA-INDUCBILE GENE 1 HIG1 -RELATED"/>
    <property type="match status" value="1"/>
</dbReference>
<feature type="domain" description="HIG1" evidence="7">
    <location>
        <begin position="1"/>
        <end position="57"/>
    </location>
</feature>
<evidence type="ECO:0000256" key="1">
    <source>
        <dbReference type="ARBA" id="ARBA00004325"/>
    </source>
</evidence>
<accession>A0AAV5MJJ8</accession>
<dbReference type="Pfam" id="PF04588">
    <property type="entry name" value="HIG_1_N"/>
    <property type="match status" value="1"/>
</dbReference>
<dbReference type="InterPro" id="IPR007667">
    <property type="entry name" value="Hypoxia_induced_domain"/>
</dbReference>
<evidence type="ECO:0000313" key="9">
    <source>
        <dbReference type="Proteomes" id="UP001054252"/>
    </source>
</evidence>
<dbReference type="GO" id="GO:0031966">
    <property type="term" value="C:mitochondrial membrane"/>
    <property type="evidence" value="ECO:0007669"/>
    <property type="project" value="UniProtKB-SubCell"/>
</dbReference>
<comment type="caution">
    <text evidence="8">The sequence shown here is derived from an EMBL/GenBank/DDBJ whole genome shotgun (WGS) entry which is preliminary data.</text>
</comment>
<keyword evidence="3 6" id="KW-1133">Transmembrane helix</keyword>
<dbReference type="InterPro" id="IPR050355">
    <property type="entry name" value="RCF1"/>
</dbReference>
<dbReference type="EMBL" id="BPVZ01000269">
    <property type="protein sequence ID" value="GKV48757.1"/>
    <property type="molecule type" value="Genomic_DNA"/>
</dbReference>
<dbReference type="PANTHER" id="PTHR12297:SF3">
    <property type="entry name" value="HIG1 DOMAIN FAMILY MEMBER 1A"/>
    <property type="match status" value="1"/>
</dbReference>
<feature type="transmembrane region" description="Helical" evidence="6">
    <location>
        <begin position="23"/>
        <end position="46"/>
    </location>
</feature>
<keyword evidence="9" id="KW-1185">Reference proteome</keyword>
<name>A0AAV5MJJ8_9ROSI</name>
<keyword evidence="4" id="KW-0496">Mitochondrion</keyword>
<sequence>MTMGVLTAGLISFRPGNSKLDQMLMTATVVVQGATVALMVCTACYYDGNLWKSSKLILIPLNHDAYSRTFS</sequence>
<dbReference type="Proteomes" id="UP001054252">
    <property type="component" value="Unassembled WGS sequence"/>
</dbReference>
<evidence type="ECO:0000313" key="8">
    <source>
        <dbReference type="EMBL" id="GKV48757.1"/>
    </source>
</evidence>
<dbReference type="Gene3D" id="6.10.140.1320">
    <property type="match status" value="1"/>
</dbReference>